<sequence length="143" mass="14775">MNDTADLVARALALHDRNFNCAQCVVCALAPRLGADEDVCFRASEGLGRGMGGMSETCGAVSGGAMAIGLATSNGAADPTSKELTYRYVRRLVEAFRAKNGSTICADLKGERTGAPLRSCSGCIEDGVALAAGLLDELHAHAR</sequence>
<dbReference type="Pfam" id="PF09719">
    <property type="entry name" value="C_GCAxxG_C_C"/>
    <property type="match status" value="1"/>
</dbReference>
<dbReference type="InterPro" id="IPR010181">
    <property type="entry name" value="CGCAxxGCC_motif"/>
</dbReference>
<evidence type="ECO:0000313" key="2">
    <source>
        <dbReference type="EMBL" id="PNV65638.1"/>
    </source>
</evidence>
<dbReference type="SUPFAM" id="SSF48695">
    <property type="entry name" value="Multiheme cytochromes"/>
    <property type="match status" value="1"/>
</dbReference>
<dbReference type="EMBL" id="PPEL01000022">
    <property type="protein sequence ID" value="PNV65638.1"/>
    <property type="molecule type" value="Genomic_DNA"/>
</dbReference>
<dbReference type="AlphaFoldDB" id="A0A2K2U5Z5"/>
<organism evidence="2 3">
    <name type="scientific">Rubneribacter badeniensis</name>
    <dbReference type="NCBI Taxonomy" id="2070688"/>
    <lineage>
        <taxon>Bacteria</taxon>
        <taxon>Bacillati</taxon>
        <taxon>Actinomycetota</taxon>
        <taxon>Coriobacteriia</taxon>
        <taxon>Eggerthellales</taxon>
        <taxon>Eggerthellaceae</taxon>
        <taxon>Rubneribacter</taxon>
    </lineage>
</organism>
<dbReference type="Proteomes" id="UP000789325">
    <property type="component" value="Unassembled WGS sequence"/>
</dbReference>
<keyword evidence="3" id="KW-1185">Reference proteome</keyword>
<reference evidence="1" key="2">
    <citation type="journal article" date="2021" name="PeerJ">
        <title>Extensive microbial diversity within the chicken gut microbiome revealed by metagenomics and culture.</title>
        <authorList>
            <person name="Gilroy R."/>
            <person name="Ravi A."/>
            <person name="Getino M."/>
            <person name="Pursley I."/>
            <person name="Horton D.L."/>
            <person name="Alikhan N.F."/>
            <person name="Baker D."/>
            <person name="Gharbi K."/>
            <person name="Hall N."/>
            <person name="Watson M."/>
            <person name="Adriaenssens E.M."/>
            <person name="Foster-Nyarko E."/>
            <person name="Jarju S."/>
            <person name="Secka A."/>
            <person name="Antonio M."/>
            <person name="Oren A."/>
            <person name="Chaudhuri R.R."/>
            <person name="La Ragione R."/>
            <person name="Hildebrand F."/>
            <person name="Pallen M.J."/>
        </authorList>
    </citation>
    <scope>NUCLEOTIDE SEQUENCE</scope>
    <source>
        <strain evidence="1">USAMLcec12-2067</strain>
    </source>
</reference>
<evidence type="ECO:0000313" key="3">
    <source>
        <dbReference type="Proteomes" id="UP000236488"/>
    </source>
</evidence>
<dbReference type="EMBL" id="DYZL01000126">
    <property type="protein sequence ID" value="HJH43368.1"/>
    <property type="molecule type" value="Genomic_DNA"/>
</dbReference>
<evidence type="ECO:0000313" key="1">
    <source>
        <dbReference type="EMBL" id="HJH43368.1"/>
    </source>
</evidence>
<dbReference type="InterPro" id="IPR036280">
    <property type="entry name" value="Multihaem_cyt_sf"/>
</dbReference>
<comment type="caution">
    <text evidence="2">The sequence shown here is derived from an EMBL/GenBank/DDBJ whole genome shotgun (WGS) entry which is preliminary data.</text>
</comment>
<protein>
    <submittedName>
        <fullName evidence="1">C-GCAxxG-C-C family protein</fullName>
    </submittedName>
</protein>
<dbReference type="RefSeq" id="WP_087194879.1">
    <property type="nucleotide sequence ID" value="NZ_PPEL01000022.1"/>
</dbReference>
<reference evidence="1" key="3">
    <citation type="submission" date="2021-09" db="EMBL/GenBank/DDBJ databases">
        <authorList>
            <person name="Gilroy R."/>
        </authorList>
    </citation>
    <scope>NUCLEOTIDE SEQUENCE</scope>
    <source>
        <strain evidence="1">USAMLcec12-2067</strain>
    </source>
</reference>
<dbReference type="NCBIfam" id="TIGR01909">
    <property type="entry name" value="C_GCAxxG_C_C"/>
    <property type="match status" value="1"/>
</dbReference>
<dbReference type="Proteomes" id="UP000236488">
    <property type="component" value="Unassembled WGS sequence"/>
</dbReference>
<name>A0A2K2U5Z5_9ACTN</name>
<accession>A0A2K2U5Z5</accession>
<proteinExistence type="predicted"/>
<reference evidence="2 3" key="1">
    <citation type="journal article" date="2018" name="Int. J. Syst. Evol. Microbiol.">
        <title>Rubneribacter badeniensis gen. nov., sp. nov. and Enteroscipio rubneri gen. nov., sp. nov., new members of the Eggerthellaceae isolated from human faeces.</title>
        <authorList>
            <person name="Danylec N."/>
            <person name="Gobl A."/>
            <person name="Stoll D.A."/>
            <person name="Hetzer B."/>
            <person name="Kulling S.E."/>
            <person name="Huch M."/>
        </authorList>
    </citation>
    <scope>NUCLEOTIDE SEQUENCE [LARGE SCALE GENOMIC DNA]</scope>
    <source>
        <strain evidence="2 3">ResAG-85</strain>
    </source>
</reference>
<gene>
    <name evidence="2" type="ORF">C2L80_05565</name>
    <name evidence="1" type="ORF">K8V16_06180</name>
</gene>